<dbReference type="AlphaFoldDB" id="A0A9P4I5S2"/>
<feature type="region of interest" description="Disordered" evidence="1">
    <location>
        <begin position="1"/>
        <end position="26"/>
    </location>
</feature>
<name>A0A9P4I5S2_9PEZI</name>
<dbReference type="Proteomes" id="UP000799772">
    <property type="component" value="Unassembled WGS sequence"/>
</dbReference>
<proteinExistence type="predicted"/>
<evidence type="ECO:0000256" key="1">
    <source>
        <dbReference type="SAM" id="MobiDB-lite"/>
    </source>
</evidence>
<dbReference type="EMBL" id="ML978134">
    <property type="protein sequence ID" value="KAF2094379.1"/>
    <property type="molecule type" value="Genomic_DNA"/>
</dbReference>
<gene>
    <name evidence="2" type="ORF">NA57DRAFT_80192</name>
</gene>
<sequence>MANTITASAMFSKGSNPQMHETTKGPRTLLDLPGEIKNQIYRLVLLEPTSLEITRDTAPQEPPLLRTCRLIRHEARAIFFNANTFSIPMPGGSALTLKWAKNHRLLRSGMSVRLQIERYTVARRNASGLSQFEDDMLLIKEWYLGNIRHEVDKHCSTLASAVRLDSAGVMHRFWHMAKILKQGNMAWEDAEKVLQAAGDLTVTGHPRRDYKMKLSDSCCSTTRAAEDKP</sequence>
<dbReference type="PANTHER" id="PTHR42085:SF2">
    <property type="entry name" value="F-BOX DOMAIN-CONTAINING PROTEIN"/>
    <property type="match status" value="1"/>
</dbReference>
<dbReference type="OrthoDB" id="62952at2759"/>
<evidence type="ECO:0000313" key="3">
    <source>
        <dbReference type="Proteomes" id="UP000799772"/>
    </source>
</evidence>
<reference evidence="2" key="1">
    <citation type="journal article" date="2020" name="Stud. Mycol.">
        <title>101 Dothideomycetes genomes: a test case for predicting lifestyles and emergence of pathogens.</title>
        <authorList>
            <person name="Haridas S."/>
            <person name="Albert R."/>
            <person name="Binder M."/>
            <person name="Bloem J."/>
            <person name="Labutti K."/>
            <person name="Salamov A."/>
            <person name="Andreopoulos B."/>
            <person name="Baker S."/>
            <person name="Barry K."/>
            <person name="Bills G."/>
            <person name="Bluhm B."/>
            <person name="Cannon C."/>
            <person name="Castanera R."/>
            <person name="Culley D."/>
            <person name="Daum C."/>
            <person name="Ezra D."/>
            <person name="Gonzalez J."/>
            <person name="Henrissat B."/>
            <person name="Kuo A."/>
            <person name="Liang C."/>
            <person name="Lipzen A."/>
            <person name="Lutzoni F."/>
            <person name="Magnuson J."/>
            <person name="Mondo S."/>
            <person name="Nolan M."/>
            <person name="Ohm R."/>
            <person name="Pangilinan J."/>
            <person name="Park H.-J."/>
            <person name="Ramirez L."/>
            <person name="Alfaro M."/>
            <person name="Sun H."/>
            <person name="Tritt A."/>
            <person name="Yoshinaga Y."/>
            <person name="Zwiers L.-H."/>
            <person name="Turgeon B."/>
            <person name="Goodwin S."/>
            <person name="Spatafora J."/>
            <person name="Crous P."/>
            <person name="Grigoriev I."/>
        </authorList>
    </citation>
    <scope>NUCLEOTIDE SEQUENCE</scope>
    <source>
        <strain evidence="2">CBS 133067</strain>
    </source>
</reference>
<evidence type="ECO:0000313" key="2">
    <source>
        <dbReference type="EMBL" id="KAF2094379.1"/>
    </source>
</evidence>
<accession>A0A9P4I5S2</accession>
<dbReference type="InterPro" id="IPR038883">
    <property type="entry name" value="AN11006-like"/>
</dbReference>
<keyword evidence="3" id="KW-1185">Reference proteome</keyword>
<comment type="caution">
    <text evidence="2">The sequence shown here is derived from an EMBL/GenBank/DDBJ whole genome shotgun (WGS) entry which is preliminary data.</text>
</comment>
<protein>
    <submittedName>
        <fullName evidence="2">Uncharacterized protein</fullName>
    </submittedName>
</protein>
<organism evidence="2 3">
    <name type="scientific">Rhizodiscina lignyota</name>
    <dbReference type="NCBI Taxonomy" id="1504668"/>
    <lineage>
        <taxon>Eukaryota</taxon>
        <taxon>Fungi</taxon>
        <taxon>Dikarya</taxon>
        <taxon>Ascomycota</taxon>
        <taxon>Pezizomycotina</taxon>
        <taxon>Dothideomycetes</taxon>
        <taxon>Pleosporomycetidae</taxon>
        <taxon>Aulographales</taxon>
        <taxon>Rhizodiscinaceae</taxon>
        <taxon>Rhizodiscina</taxon>
    </lineage>
</organism>
<dbReference type="PANTHER" id="PTHR42085">
    <property type="entry name" value="F-BOX DOMAIN-CONTAINING PROTEIN"/>
    <property type="match status" value="1"/>
</dbReference>
<feature type="compositionally biased region" description="Polar residues" evidence="1">
    <location>
        <begin position="1"/>
        <end position="20"/>
    </location>
</feature>